<comment type="caution">
    <text evidence="3">The sequence shown here is derived from an EMBL/GenBank/DDBJ whole genome shotgun (WGS) entry which is preliminary data.</text>
</comment>
<dbReference type="SUPFAM" id="SSF52833">
    <property type="entry name" value="Thioredoxin-like"/>
    <property type="match status" value="1"/>
</dbReference>
<dbReference type="Pfam" id="PF00578">
    <property type="entry name" value="AhpC-TSA"/>
    <property type="match status" value="1"/>
</dbReference>
<dbReference type="EMBL" id="SLWV01000004">
    <property type="protein sequence ID" value="TCO78628.1"/>
    <property type="molecule type" value="Genomic_DNA"/>
</dbReference>
<dbReference type="AlphaFoldDB" id="A0A4R2L7H7"/>
<keyword evidence="4" id="KW-1185">Reference proteome</keyword>
<dbReference type="RefSeq" id="WP_132243073.1">
    <property type="nucleotide sequence ID" value="NZ_SLWV01000004.1"/>
</dbReference>
<proteinExistence type="predicted"/>
<dbReference type="OrthoDB" id="9809733at2"/>
<dbReference type="Proteomes" id="UP000294919">
    <property type="component" value="Unassembled WGS sequence"/>
</dbReference>
<evidence type="ECO:0000259" key="2">
    <source>
        <dbReference type="PROSITE" id="PS51352"/>
    </source>
</evidence>
<protein>
    <submittedName>
        <fullName evidence="3">Peroxiredoxin</fullName>
    </submittedName>
</protein>
<dbReference type="Gene3D" id="3.40.30.10">
    <property type="entry name" value="Glutaredoxin"/>
    <property type="match status" value="1"/>
</dbReference>
<dbReference type="InterPro" id="IPR050553">
    <property type="entry name" value="Thioredoxin_ResA/DsbE_sf"/>
</dbReference>
<dbReference type="PANTHER" id="PTHR42852:SF17">
    <property type="entry name" value="THIOREDOXIN-LIKE PROTEIN HI_1115"/>
    <property type="match status" value="1"/>
</dbReference>
<dbReference type="PROSITE" id="PS51352">
    <property type="entry name" value="THIOREDOXIN_2"/>
    <property type="match status" value="1"/>
</dbReference>
<dbReference type="GO" id="GO:0016209">
    <property type="term" value="F:antioxidant activity"/>
    <property type="evidence" value="ECO:0007669"/>
    <property type="project" value="InterPro"/>
</dbReference>
<organism evidence="3 4">
    <name type="scientific">Marinisporobacter balticus</name>
    <dbReference type="NCBI Taxonomy" id="2018667"/>
    <lineage>
        <taxon>Bacteria</taxon>
        <taxon>Bacillati</taxon>
        <taxon>Bacillota</taxon>
        <taxon>Clostridia</taxon>
        <taxon>Peptostreptococcales</taxon>
        <taxon>Thermotaleaceae</taxon>
        <taxon>Marinisporobacter</taxon>
    </lineage>
</organism>
<feature type="coiled-coil region" evidence="1">
    <location>
        <begin position="32"/>
        <end position="59"/>
    </location>
</feature>
<evidence type="ECO:0000313" key="4">
    <source>
        <dbReference type="Proteomes" id="UP000294919"/>
    </source>
</evidence>
<dbReference type="InterPro" id="IPR000866">
    <property type="entry name" value="AhpC/TSA"/>
</dbReference>
<reference evidence="3 4" key="1">
    <citation type="submission" date="2019-03" db="EMBL/GenBank/DDBJ databases">
        <title>Genomic Encyclopedia of Type Strains, Phase IV (KMG-IV): sequencing the most valuable type-strain genomes for metagenomic binning, comparative biology and taxonomic classification.</title>
        <authorList>
            <person name="Goeker M."/>
        </authorList>
    </citation>
    <scope>NUCLEOTIDE SEQUENCE [LARGE SCALE GENOMIC DNA]</scope>
    <source>
        <strain evidence="3 4">DSM 102940</strain>
    </source>
</reference>
<evidence type="ECO:0000313" key="3">
    <source>
        <dbReference type="EMBL" id="TCO78628.1"/>
    </source>
</evidence>
<dbReference type="GO" id="GO:0016491">
    <property type="term" value="F:oxidoreductase activity"/>
    <property type="evidence" value="ECO:0007669"/>
    <property type="project" value="InterPro"/>
</dbReference>
<dbReference type="InterPro" id="IPR036249">
    <property type="entry name" value="Thioredoxin-like_sf"/>
</dbReference>
<dbReference type="CDD" id="cd02966">
    <property type="entry name" value="TlpA_like_family"/>
    <property type="match status" value="1"/>
</dbReference>
<dbReference type="PANTHER" id="PTHR42852">
    <property type="entry name" value="THIOL:DISULFIDE INTERCHANGE PROTEIN DSBE"/>
    <property type="match status" value="1"/>
</dbReference>
<keyword evidence="1" id="KW-0175">Coiled coil</keyword>
<dbReference type="InterPro" id="IPR013766">
    <property type="entry name" value="Thioredoxin_domain"/>
</dbReference>
<accession>A0A4R2L7H7</accession>
<feature type="domain" description="Thioredoxin" evidence="2">
    <location>
        <begin position="61"/>
        <end position="203"/>
    </location>
</feature>
<gene>
    <name evidence="3" type="ORF">EV214_10411</name>
</gene>
<evidence type="ECO:0000256" key="1">
    <source>
        <dbReference type="SAM" id="Coils"/>
    </source>
</evidence>
<name>A0A4R2L7H7_9FIRM</name>
<sequence>MYKKVGLKLTYLLLAIFLGSTLLFASFEKEVEEKQNLKIVESQKNRDEIENNEQNYEGKGVFVGDESYDFSLLDREGNEIKLSDLKGKVIFINFWTTWGSFCKKEMPHIQEIYDQYKDKEIVILAINVLPAEEVGQEGVNEFLEKQKYTFPVLYDIDGKVSTRYKVSELPTTYIIDKNGMVADFISGGMEKKTMVEKIENVLNK</sequence>